<proteinExistence type="predicted"/>
<organism evidence="1 2">
    <name type="scientific">Amnibacterium flavum</name>
    <dbReference type="NCBI Taxonomy" id="2173173"/>
    <lineage>
        <taxon>Bacteria</taxon>
        <taxon>Bacillati</taxon>
        <taxon>Actinomycetota</taxon>
        <taxon>Actinomycetes</taxon>
        <taxon>Micrococcales</taxon>
        <taxon>Microbacteriaceae</taxon>
        <taxon>Amnibacterium</taxon>
    </lineage>
</organism>
<accession>A0A2V1HSD6</accession>
<reference evidence="1 2" key="1">
    <citation type="submission" date="2018-05" db="EMBL/GenBank/DDBJ databases">
        <title>Amnibacterium sp. M8JJ-5, whole genome shotgun sequence.</title>
        <authorList>
            <person name="Tuo L."/>
        </authorList>
    </citation>
    <scope>NUCLEOTIDE SEQUENCE [LARGE SCALE GENOMIC DNA]</scope>
    <source>
        <strain evidence="1 2">M8JJ-5</strain>
    </source>
</reference>
<dbReference type="RefSeq" id="WP_116757822.1">
    <property type="nucleotide sequence ID" value="NZ_JBHUEX010000002.1"/>
</dbReference>
<evidence type="ECO:0000313" key="1">
    <source>
        <dbReference type="EMBL" id="PVZ93227.1"/>
    </source>
</evidence>
<gene>
    <name evidence="1" type="ORF">DDQ50_16080</name>
</gene>
<evidence type="ECO:0000313" key="2">
    <source>
        <dbReference type="Proteomes" id="UP000244893"/>
    </source>
</evidence>
<name>A0A2V1HSD6_9MICO</name>
<dbReference type="Proteomes" id="UP000244893">
    <property type="component" value="Unassembled WGS sequence"/>
</dbReference>
<dbReference type="EMBL" id="QEOP01000005">
    <property type="protein sequence ID" value="PVZ93227.1"/>
    <property type="molecule type" value="Genomic_DNA"/>
</dbReference>
<sequence length="270" mass="28787">MTQSRTLAGVHGGEMLARQLALSLPLSFSPAPSASDAEVILVGGGEGWARTGRHLLDTGVRTLVISAPTADDLEDVLAFAATAESSQAKVVLSEPFAGDPALYSIADQLVSVPYIGLVGLAAHGIDQVTLEQLRLLRALRFTDLSVEVVRRERRSVSVTMRGSNSKIDCLVRSLGVLSATSRQQHRVRAYDLDSVAEATVYGSDDATPAIVTFFSSEGSTTMPTLYETAHRSDLRRLDRFPSGGASLTGFADDLRTLCAILELAARSQPE</sequence>
<protein>
    <recommendedName>
        <fullName evidence="3">Gfo/Idh/MocA-like oxidoreductase N-terminal domain-containing protein</fullName>
    </recommendedName>
</protein>
<dbReference type="AlphaFoldDB" id="A0A2V1HSD6"/>
<comment type="caution">
    <text evidence="1">The sequence shown here is derived from an EMBL/GenBank/DDBJ whole genome shotgun (WGS) entry which is preliminary data.</text>
</comment>
<evidence type="ECO:0008006" key="3">
    <source>
        <dbReference type="Google" id="ProtNLM"/>
    </source>
</evidence>
<dbReference type="OrthoDB" id="4925768at2"/>
<keyword evidence="2" id="KW-1185">Reference proteome</keyword>